<dbReference type="InterPro" id="IPR050164">
    <property type="entry name" value="Peptidase_C19"/>
</dbReference>
<reference evidence="11 12" key="1">
    <citation type="journal article" date="2012" name="PLoS Pathog.">
        <title>Diverse lifestyles and strategies of plant pathogenesis encoded in the genomes of eighteen Dothideomycetes fungi.</title>
        <authorList>
            <person name="Ohm R.A."/>
            <person name="Feau N."/>
            <person name="Henrissat B."/>
            <person name="Schoch C.L."/>
            <person name="Horwitz B.A."/>
            <person name="Barry K.W."/>
            <person name="Condon B.J."/>
            <person name="Copeland A.C."/>
            <person name="Dhillon B."/>
            <person name="Glaser F."/>
            <person name="Hesse C.N."/>
            <person name="Kosti I."/>
            <person name="LaButti K."/>
            <person name="Lindquist E.A."/>
            <person name="Lucas S."/>
            <person name="Salamov A.A."/>
            <person name="Bradshaw R.E."/>
            <person name="Ciuffetti L."/>
            <person name="Hamelin R.C."/>
            <person name="Kema G.H.J."/>
            <person name="Lawrence C."/>
            <person name="Scott J.A."/>
            <person name="Spatafora J.W."/>
            <person name="Turgeon B.G."/>
            <person name="de Wit P.J.G.M."/>
            <person name="Zhong S."/>
            <person name="Goodwin S.B."/>
            <person name="Grigoriev I.V."/>
        </authorList>
    </citation>
    <scope>NUCLEOTIDE SEQUENCE [LARGE SCALE GENOMIC DNA]</scope>
    <source>
        <strain evidence="11 12">CIRAD86</strain>
    </source>
</reference>
<evidence type="ECO:0000256" key="2">
    <source>
        <dbReference type="ARBA" id="ARBA00009085"/>
    </source>
</evidence>
<dbReference type="CDD" id="cd02663">
    <property type="entry name" value="Peptidase_C19G"/>
    <property type="match status" value="1"/>
</dbReference>
<evidence type="ECO:0000256" key="9">
    <source>
        <dbReference type="SAM" id="MobiDB-lite"/>
    </source>
</evidence>
<feature type="compositionally biased region" description="Pro residues" evidence="9">
    <location>
        <begin position="743"/>
        <end position="754"/>
    </location>
</feature>
<feature type="compositionally biased region" description="Basic and acidic residues" evidence="9">
    <location>
        <begin position="559"/>
        <end position="635"/>
    </location>
</feature>
<dbReference type="PANTHER" id="PTHR24006:SF733">
    <property type="entry name" value="RE52890P"/>
    <property type="match status" value="1"/>
</dbReference>
<evidence type="ECO:0000259" key="10">
    <source>
        <dbReference type="PROSITE" id="PS50235"/>
    </source>
</evidence>
<dbReference type="Gene3D" id="3.90.70.10">
    <property type="entry name" value="Cysteine proteinases"/>
    <property type="match status" value="1"/>
</dbReference>
<comment type="subunit">
    <text evidence="7">Interacts with creA, creC and qutD.</text>
</comment>
<dbReference type="OrthoDB" id="27652at2759"/>
<dbReference type="HOGENOM" id="CLU_008279_0_2_1"/>
<evidence type="ECO:0000256" key="7">
    <source>
        <dbReference type="ARBA" id="ARBA00038752"/>
    </source>
</evidence>
<name>M2ZJV4_PSEFD</name>
<dbReference type="EC" id="3.4.19.12" evidence="8"/>
<dbReference type="KEGG" id="pfj:MYCFIDRAFT_142699"/>
<dbReference type="VEuPathDB" id="FungiDB:MYCFIDRAFT_142699"/>
<dbReference type="GO" id="GO:0004843">
    <property type="term" value="F:cysteine-type deubiquitinase activity"/>
    <property type="evidence" value="ECO:0007669"/>
    <property type="project" value="UniProtKB-UniRule"/>
</dbReference>
<evidence type="ECO:0000313" key="11">
    <source>
        <dbReference type="EMBL" id="EME79389.1"/>
    </source>
</evidence>
<dbReference type="PROSITE" id="PS00973">
    <property type="entry name" value="USP_2"/>
    <property type="match status" value="1"/>
</dbReference>
<comment type="similarity">
    <text evidence="2 8">Belongs to the peptidase C19 family.</text>
</comment>
<keyword evidence="5 8" id="KW-0788">Thiol protease</keyword>
<dbReference type="Proteomes" id="UP000016932">
    <property type="component" value="Unassembled WGS sequence"/>
</dbReference>
<evidence type="ECO:0000256" key="6">
    <source>
        <dbReference type="ARBA" id="ARBA00037075"/>
    </source>
</evidence>
<dbReference type="FunFam" id="3.90.70.10:FF:000075">
    <property type="entry name" value="Ubiquitin carboxyl-terminal hydrolase creB"/>
    <property type="match status" value="1"/>
</dbReference>
<protein>
    <recommendedName>
        <fullName evidence="8">Ubiquitin carboxyl-terminal hydrolase</fullName>
        <ecNumber evidence="8">3.4.19.12</ecNumber>
    </recommendedName>
</protein>
<dbReference type="eggNOG" id="KOG1864">
    <property type="taxonomic scope" value="Eukaryota"/>
</dbReference>
<dbReference type="PROSITE" id="PS00972">
    <property type="entry name" value="USP_1"/>
    <property type="match status" value="1"/>
</dbReference>
<dbReference type="GO" id="GO:0006508">
    <property type="term" value="P:proteolysis"/>
    <property type="evidence" value="ECO:0007669"/>
    <property type="project" value="UniProtKB-KW"/>
</dbReference>
<dbReference type="GO" id="GO:0016579">
    <property type="term" value="P:protein deubiquitination"/>
    <property type="evidence" value="ECO:0007669"/>
    <property type="project" value="InterPro"/>
</dbReference>
<dbReference type="InterPro" id="IPR028889">
    <property type="entry name" value="USP"/>
</dbReference>
<dbReference type="PROSITE" id="PS50235">
    <property type="entry name" value="USP_3"/>
    <property type="match status" value="1"/>
</dbReference>
<dbReference type="GO" id="GO:0005634">
    <property type="term" value="C:nucleus"/>
    <property type="evidence" value="ECO:0007669"/>
    <property type="project" value="TreeGrafter"/>
</dbReference>
<evidence type="ECO:0000256" key="5">
    <source>
        <dbReference type="ARBA" id="ARBA00022807"/>
    </source>
</evidence>
<keyword evidence="8" id="KW-0833">Ubl conjugation pathway</keyword>
<evidence type="ECO:0000313" key="12">
    <source>
        <dbReference type="Proteomes" id="UP000016932"/>
    </source>
</evidence>
<feature type="region of interest" description="Disordered" evidence="9">
    <location>
        <begin position="479"/>
        <end position="506"/>
    </location>
</feature>
<dbReference type="InterPro" id="IPR001394">
    <property type="entry name" value="Peptidase_C19_UCH"/>
</dbReference>
<feature type="domain" description="USP" evidence="10">
    <location>
        <begin position="38"/>
        <end position="461"/>
    </location>
</feature>
<dbReference type="GeneID" id="19331226"/>
<keyword evidence="3 8" id="KW-0645">Protease</keyword>
<dbReference type="Pfam" id="PF00443">
    <property type="entry name" value="UCH"/>
    <property type="match status" value="1"/>
</dbReference>
<evidence type="ECO:0000256" key="1">
    <source>
        <dbReference type="ARBA" id="ARBA00000707"/>
    </source>
</evidence>
<feature type="compositionally biased region" description="Polar residues" evidence="9">
    <location>
        <begin position="492"/>
        <end position="506"/>
    </location>
</feature>
<proteinExistence type="inferred from homology"/>
<feature type="non-terminal residue" evidence="11">
    <location>
        <position position="775"/>
    </location>
</feature>
<accession>M2ZJV4</accession>
<dbReference type="EMBL" id="KB446562">
    <property type="protein sequence ID" value="EME79389.1"/>
    <property type="molecule type" value="Genomic_DNA"/>
</dbReference>
<evidence type="ECO:0000256" key="8">
    <source>
        <dbReference type="RuleBase" id="RU366025"/>
    </source>
</evidence>
<dbReference type="GO" id="GO:0005829">
    <property type="term" value="C:cytosol"/>
    <property type="evidence" value="ECO:0007669"/>
    <property type="project" value="TreeGrafter"/>
</dbReference>
<keyword evidence="4 8" id="KW-0378">Hydrolase</keyword>
<evidence type="ECO:0000256" key="3">
    <source>
        <dbReference type="ARBA" id="ARBA00022670"/>
    </source>
</evidence>
<keyword evidence="12" id="KW-1185">Reference proteome</keyword>
<dbReference type="PANTHER" id="PTHR24006">
    <property type="entry name" value="UBIQUITIN CARBOXYL-TERMINAL HYDROLASE"/>
    <property type="match status" value="1"/>
</dbReference>
<feature type="compositionally biased region" description="Low complexity" evidence="9">
    <location>
        <begin position="87"/>
        <end position="97"/>
    </location>
</feature>
<feature type="region of interest" description="Disordered" evidence="9">
    <location>
        <begin position="1"/>
        <end position="31"/>
    </location>
</feature>
<feature type="compositionally biased region" description="Acidic residues" evidence="9">
    <location>
        <begin position="697"/>
        <end position="708"/>
    </location>
</feature>
<feature type="compositionally biased region" description="Pro residues" evidence="9">
    <location>
        <begin position="678"/>
        <end position="690"/>
    </location>
</feature>
<dbReference type="STRING" id="383855.M2ZJV4"/>
<comment type="catalytic activity">
    <reaction evidence="1 8">
        <text>Thiol-dependent hydrolysis of ester, thioester, amide, peptide and isopeptide bonds formed by the C-terminal Gly of ubiquitin (a 76-residue protein attached to proteins as an intracellular targeting signal).</text>
        <dbReference type="EC" id="3.4.19.12"/>
    </reaction>
</comment>
<feature type="compositionally biased region" description="Basic and acidic residues" evidence="9">
    <location>
        <begin position="1"/>
        <end position="10"/>
    </location>
</feature>
<dbReference type="SUPFAM" id="SSF54001">
    <property type="entry name" value="Cysteine proteinases"/>
    <property type="match status" value="1"/>
</dbReference>
<dbReference type="RefSeq" id="XP_007930112.1">
    <property type="nucleotide sequence ID" value="XM_007931921.1"/>
</dbReference>
<dbReference type="InterPro" id="IPR038765">
    <property type="entry name" value="Papain-like_cys_pep_sf"/>
</dbReference>
<sequence>ANSTPAKKDSNAPQLTPLEKHLVDVTGPTKPDGSDKYFGFENYGSTCYCNSIIQCLYYSAPFREHVINFPSPAFVAQIRASEPNGAPLSPRSTSTTPYPNPNSPARKQNAPTSPGPGGAQKPEESKDSPEFRKKMALAAGPVLDMTSDNSNKYGMDESLFTSLRDIFDSIVGHQSRIGVVSPHRFLEILRRENEMFRSAMHQDAHEFLNLLLNQVVDNVEMFAKQHPEIVEAASANGHAPEEGALVKAQSKATLDTHWVHDLFEGLLTSETRCLTCENTSQRDEAFLDLSVDLDAHTSVTSCLRKFSEEEMLCERNKFHCDNCGGLQEAEKRMKIKRLPRILALHLKRFKYTEDLQRLQKLFHRVVYPFYLRLFNTTDDAEDPDRLYELYSVVVHIGGGPYHGHYVSIIKTQDKGWLLFDDELVEPVSKNYVQQFFGGDPVPGVQDAKQLATAYVLFYQETTMEAMLNEQEAEAGQKVQAATRVSEGDDSRTSLNSPVKVNGNGLHNTITNLQTPIVEEVDELMGPLKHANTAPIIGSIHQRTHFEPPVPPTPKLPSKSKKELKAEEKAAEKARKAAEKAEQKAREERYHEASRKRMEVYRNAEEEMRKVMEESKRTAEAEAEARGEPKKSDKGGLSRFRHGSMSLSMKAKPKIFGGSGSSSSKQKDSVEGARQPILSSPPLPPPPPPVPESNGIKEEDEKEENDAEAVMDSSEPSVGDPKEREKEARTTVLSRRGTGYDTPPDAPTALPPIPHLPGEKVKKHRFSLGRKKSTLI</sequence>
<gene>
    <name evidence="11" type="ORF">MYCFIDRAFT_142699</name>
</gene>
<dbReference type="InterPro" id="IPR018200">
    <property type="entry name" value="USP_CS"/>
</dbReference>
<evidence type="ECO:0000256" key="4">
    <source>
        <dbReference type="ARBA" id="ARBA00022801"/>
    </source>
</evidence>
<feature type="compositionally biased region" description="Basic and acidic residues" evidence="9">
    <location>
        <begin position="719"/>
        <end position="728"/>
    </location>
</feature>
<comment type="function">
    <text evidence="6">Ubiquitin thioesterase component of the regulatory network controlling carbon source utilization through ubiquitination and deubiquitination involving creA, creB, creC, creD and acrB. Deubiquitinates the creA catabolic repressor and the quinate permease qutD. Also plays a role in response to carbon starvation and the control of extracellular proteases activity.</text>
</comment>
<feature type="region of interest" description="Disordered" evidence="9">
    <location>
        <begin position="542"/>
        <end position="760"/>
    </location>
</feature>
<dbReference type="AlphaFoldDB" id="M2ZJV4"/>
<organism evidence="11 12">
    <name type="scientific">Pseudocercospora fijiensis (strain CIRAD86)</name>
    <name type="common">Black leaf streak disease fungus</name>
    <name type="synonym">Mycosphaerella fijiensis</name>
    <dbReference type="NCBI Taxonomy" id="383855"/>
    <lineage>
        <taxon>Eukaryota</taxon>
        <taxon>Fungi</taxon>
        <taxon>Dikarya</taxon>
        <taxon>Ascomycota</taxon>
        <taxon>Pezizomycotina</taxon>
        <taxon>Dothideomycetes</taxon>
        <taxon>Dothideomycetidae</taxon>
        <taxon>Mycosphaerellales</taxon>
        <taxon>Mycosphaerellaceae</taxon>
        <taxon>Pseudocercospora</taxon>
    </lineage>
</organism>
<feature type="region of interest" description="Disordered" evidence="9">
    <location>
        <begin position="82"/>
        <end position="129"/>
    </location>
</feature>